<dbReference type="Pfam" id="PF00096">
    <property type="entry name" value="zf-C2H2"/>
    <property type="match status" value="2"/>
</dbReference>
<sequence>MSDIETGSRLVLMPFDSPKQMEQQNDSDSSSPAPTDPTEILRLLSESAIAGCQDEAVRAQFERCLPSISQFDEAASSGMAGFGLEAVIGQQPIHMQPDFLATGFSAMRNTSKTLKCPKCNWHYKYQETLEIHMKEKHAENEVPLKNCGMIKCELCKYSTTTKGNLSIHMQSDKHLHAVQDLPNSIAAAASFPCPPTSRSPIPDGDTTFVCLVCGSYSTDDSKEILEHAEKDRSRPAQGDLSMTNGSFRCFLCPYSTGLKANFQLHMRTDKHIQKVQTVN</sequence>
<evidence type="ECO:0000256" key="3">
    <source>
        <dbReference type="ARBA" id="ARBA00022737"/>
    </source>
</evidence>
<evidence type="ECO:0000313" key="12">
    <source>
        <dbReference type="Proteomes" id="UP000218231"/>
    </source>
</evidence>
<dbReference type="PANTHER" id="PTHR45891">
    <property type="entry name" value="ZINC FINGER HOMEOBOX PROTEIN"/>
    <property type="match status" value="1"/>
</dbReference>
<dbReference type="FunFam" id="3.30.160.60:FF:000081">
    <property type="entry name" value="Zinc finger homeobox protein 4"/>
    <property type="match status" value="1"/>
</dbReference>
<evidence type="ECO:0000256" key="7">
    <source>
        <dbReference type="ARBA" id="ARBA00023155"/>
    </source>
</evidence>
<evidence type="ECO:0000256" key="6">
    <source>
        <dbReference type="ARBA" id="ARBA00023125"/>
    </source>
</evidence>
<keyword evidence="5" id="KW-0862">Zinc</keyword>
<dbReference type="SMART" id="SM00355">
    <property type="entry name" value="ZnF_C2H2"/>
    <property type="match status" value="3"/>
</dbReference>
<feature type="domain" description="C2H2-type" evidence="10">
    <location>
        <begin position="116"/>
        <end position="137"/>
    </location>
</feature>
<protein>
    <recommendedName>
        <fullName evidence="10">C2H2-type domain-containing protein</fullName>
    </recommendedName>
</protein>
<evidence type="ECO:0000256" key="9">
    <source>
        <dbReference type="SAM" id="MobiDB-lite"/>
    </source>
</evidence>
<dbReference type="GO" id="GO:0000981">
    <property type="term" value="F:DNA-binding transcription factor activity, RNA polymerase II-specific"/>
    <property type="evidence" value="ECO:0007669"/>
    <property type="project" value="TreeGrafter"/>
</dbReference>
<dbReference type="GO" id="GO:0000978">
    <property type="term" value="F:RNA polymerase II cis-regulatory region sequence-specific DNA binding"/>
    <property type="evidence" value="ECO:0007669"/>
    <property type="project" value="TreeGrafter"/>
</dbReference>
<comment type="caution">
    <text evidence="11">The sequence shown here is derived from an EMBL/GenBank/DDBJ whole genome shotgun (WGS) entry which is preliminary data.</text>
</comment>
<evidence type="ECO:0000259" key="10">
    <source>
        <dbReference type="PROSITE" id="PS00028"/>
    </source>
</evidence>
<keyword evidence="4" id="KW-0863">Zinc-finger</keyword>
<gene>
    <name evidence="11" type="ORF">WR25_22720</name>
</gene>
<dbReference type="STRING" id="2018661.A0A2A2KV02"/>
<name>A0A2A2KV02_9BILA</name>
<evidence type="ECO:0000256" key="5">
    <source>
        <dbReference type="ARBA" id="ARBA00022833"/>
    </source>
</evidence>
<dbReference type="GO" id="GO:0005634">
    <property type="term" value="C:nucleus"/>
    <property type="evidence" value="ECO:0007669"/>
    <property type="project" value="UniProtKB-SubCell"/>
</dbReference>
<evidence type="ECO:0000256" key="2">
    <source>
        <dbReference type="ARBA" id="ARBA00022723"/>
    </source>
</evidence>
<evidence type="ECO:0000313" key="11">
    <source>
        <dbReference type="EMBL" id="PAV77742.1"/>
    </source>
</evidence>
<dbReference type="AlphaFoldDB" id="A0A2A2KV02"/>
<dbReference type="GO" id="GO:0008270">
    <property type="term" value="F:zinc ion binding"/>
    <property type="evidence" value="ECO:0007669"/>
    <property type="project" value="UniProtKB-KW"/>
</dbReference>
<evidence type="ECO:0000256" key="4">
    <source>
        <dbReference type="ARBA" id="ARBA00022771"/>
    </source>
</evidence>
<dbReference type="EMBL" id="LIAE01007661">
    <property type="protein sequence ID" value="PAV77742.1"/>
    <property type="molecule type" value="Genomic_DNA"/>
</dbReference>
<feature type="region of interest" description="Disordered" evidence="9">
    <location>
        <begin position="1"/>
        <end position="37"/>
    </location>
</feature>
<keyword evidence="2" id="KW-0479">Metal-binding</keyword>
<dbReference type="InterPro" id="IPR051968">
    <property type="entry name" value="ZnFinger_Homeobox_TR"/>
</dbReference>
<accession>A0A2A2KV02</accession>
<proteinExistence type="predicted"/>
<keyword evidence="3" id="KW-0677">Repeat</keyword>
<keyword evidence="6" id="KW-0238">DNA-binding</keyword>
<feature type="compositionally biased region" description="Low complexity" evidence="9">
    <location>
        <begin position="26"/>
        <end position="37"/>
    </location>
</feature>
<keyword evidence="8" id="KW-0539">Nucleus</keyword>
<dbReference type="InterPro" id="IPR013087">
    <property type="entry name" value="Znf_C2H2_type"/>
</dbReference>
<dbReference type="Gene3D" id="3.30.160.60">
    <property type="entry name" value="Classic Zinc Finger"/>
    <property type="match status" value="1"/>
</dbReference>
<evidence type="ECO:0000256" key="1">
    <source>
        <dbReference type="ARBA" id="ARBA00004123"/>
    </source>
</evidence>
<dbReference type="PROSITE" id="PS00028">
    <property type="entry name" value="ZINC_FINGER_C2H2_1"/>
    <property type="match status" value="1"/>
</dbReference>
<dbReference type="OrthoDB" id="6417226at2759"/>
<dbReference type="Proteomes" id="UP000218231">
    <property type="component" value="Unassembled WGS sequence"/>
</dbReference>
<reference evidence="11 12" key="1">
    <citation type="journal article" date="2017" name="Curr. Biol.">
        <title>Genome architecture and evolution of a unichromosomal asexual nematode.</title>
        <authorList>
            <person name="Fradin H."/>
            <person name="Zegar C."/>
            <person name="Gutwein M."/>
            <person name="Lucas J."/>
            <person name="Kovtun M."/>
            <person name="Corcoran D."/>
            <person name="Baugh L.R."/>
            <person name="Kiontke K."/>
            <person name="Gunsalus K."/>
            <person name="Fitch D.H."/>
            <person name="Piano F."/>
        </authorList>
    </citation>
    <scope>NUCLEOTIDE SEQUENCE [LARGE SCALE GENOMIC DNA]</scope>
    <source>
        <strain evidence="11">PF1309</strain>
    </source>
</reference>
<organism evidence="11 12">
    <name type="scientific">Diploscapter pachys</name>
    <dbReference type="NCBI Taxonomy" id="2018661"/>
    <lineage>
        <taxon>Eukaryota</taxon>
        <taxon>Metazoa</taxon>
        <taxon>Ecdysozoa</taxon>
        <taxon>Nematoda</taxon>
        <taxon>Chromadorea</taxon>
        <taxon>Rhabditida</taxon>
        <taxon>Rhabditina</taxon>
        <taxon>Rhabditomorpha</taxon>
        <taxon>Rhabditoidea</taxon>
        <taxon>Rhabditidae</taxon>
        <taxon>Diploscapter</taxon>
    </lineage>
</organism>
<dbReference type="PANTHER" id="PTHR45891:SF3">
    <property type="entry name" value="ZINC FINGER PROTEIN 2"/>
    <property type="match status" value="1"/>
</dbReference>
<comment type="subcellular location">
    <subcellularLocation>
        <location evidence="1">Nucleus</location>
    </subcellularLocation>
</comment>
<keyword evidence="12" id="KW-1185">Reference proteome</keyword>
<evidence type="ECO:0000256" key="8">
    <source>
        <dbReference type="ARBA" id="ARBA00023242"/>
    </source>
</evidence>
<keyword evidence="7" id="KW-0371">Homeobox</keyword>